<name>A0A7S4PRY2_9DINO</name>
<dbReference type="AlphaFoldDB" id="A0A7S4PRY2"/>
<evidence type="ECO:0000313" key="2">
    <source>
        <dbReference type="EMBL" id="CAE4560488.1"/>
    </source>
</evidence>
<accession>A0A7S4PRY2</accession>
<feature type="compositionally biased region" description="Low complexity" evidence="1">
    <location>
        <begin position="23"/>
        <end position="43"/>
    </location>
</feature>
<proteinExistence type="predicted"/>
<reference evidence="2" key="1">
    <citation type="submission" date="2021-01" db="EMBL/GenBank/DDBJ databases">
        <authorList>
            <person name="Corre E."/>
            <person name="Pelletier E."/>
            <person name="Niang G."/>
            <person name="Scheremetjew M."/>
            <person name="Finn R."/>
            <person name="Kale V."/>
            <person name="Holt S."/>
            <person name="Cochrane G."/>
            <person name="Meng A."/>
            <person name="Brown T."/>
            <person name="Cohen L."/>
        </authorList>
    </citation>
    <scope>NUCLEOTIDE SEQUENCE</scope>
    <source>
        <strain evidence="2">CCMP3105</strain>
    </source>
</reference>
<sequence length="361" mass="38836">MAPDRAGAEGGLDLVVLEPELVATSSGSRTTRSSPPSAPARSGAMEETPQAAPVFPVALRTELVAEKVDGGAVVGHVRCTFRNRTSTEPLGRGAARDAYHGLLNEGSVSGVLLLRLDRFGASRVHWELRARAGGRVEWIHDEHGAEPRSWSGEAEFVDFWAELSEQATRDCTAQLLGLPGAGSACGDGLAISGQFALGLLRRLAVRRRRQKLEASEPREVAVATAGPAGAQFVPGQLKLILPPAAPFAGGADSGLDLDSQVKLTLPPMLPSACNEPIQQEMQKADFHQPSFKVKLILPPMPPSACDEQIQQEMQKMDFHQPSFKVLLPPCLPSQEVEQFEAWHSRKPSLEESGLRRIALFA</sequence>
<dbReference type="EMBL" id="HBNR01000147">
    <property type="protein sequence ID" value="CAE4560488.1"/>
    <property type="molecule type" value="Transcribed_RNA"/>
</dbReference>
<evidence type="ECO:0000256" key="1">
    <source>
        <dbReference type="SAM" id="MobiDB-lite"/>
    </source>
</evidence>
<organism evidence="2">
    <name type="scientific">Alexandrium monilatum</name>
    <dbReference type="NCBI Taxonomy" id="311494"/>
    <lineage>
        <taxon>Eukaryota</taxon>
        <taxon>Sar</taxon>
        <taxon>Alveolata</taxon>
        <taxon>Dinophyceae</taxon>
        <taxon>Gonyaulacales</taxon>
        <taxon>Pyrocystaceae</taxon>
        <taxon>Alexandrium</taxon>
    </lineage>
</organism>
<gene>
    <name evidence="2" type="ORF">AMON00008_LOCUS107</name>
</gene>
<protein>
    <submittedName>
        <fullName evidence="2">Uncharacterized protein</fullName>
    </submittedName>
</protein>
<feature type="region of interest" description="Disordered" evidence="1">
    <location>
        <begin position="19"/>
        <end position="49"/>
    </location>
</feature>